<gene>
    <name evidence="2" type="ORF">ACFSJH_10465</name>
</gene>
<evidence type="ECO:0000313" key="3">
    <source>
        <dbReference type="Proteomes" id="UP001597362"/>
    </source>
</evidence>
<evidence type="ECO:0000256" key="1">
    <source>
        <dbReference type="SAM" id="Coils"/>
    </source>
</evidence>
<dbReference type="RefSeq" id="WP_377772007.1">
    <property type="nucleotide sequence ID" value="NZ_JBHUHO010000029.1"/>
</dbReference>
<dbReference type="EMBL" id="JBHUHO010000029">
    <property type="protein sequence ID" value="MFD2116147.1"/>
    <property type="molecule type" value="Genomic_DNA"/>
</dbReference>
<sequence length="149" mass="16836">MRNKSWKWVLLGAALSIVVLYGIEISTAGIERIYGPLEQEQLPPTSVVPSEQQLPADTMPELTETERRIVELEKEIEKLKIMTQTEQKTVIEPIAEEREYVQQEEQLIMELEPNEATVNKLADSASGMLQSASNSSIKFIVSIFEGFIK</sequence>
<keyword evidence="3" id="KW-1185">Reference proteome</keyword>
<keyword evidence="1" id="KW-0175">Coiled coil</keyword>
<proteinExistence type="predicted"/>
<comment type="caution">
    <text evidence="2">The sequence shown here is derived from an EMBL/GenBank/DDBJ whole genome shotgun (WGS) entry which is preliminary data.</text>
</comment>
<protein>
    <submittedName>
        <fullName evidence="2">Uncharacterized protein</fullName>
    </submittedName>
</protein>
<organism evidence="2 3">
    <name type="scientific">Paenibacillus yanchengensis</name>
    <dbReference type="NCBI Taxonomy" id="2035833"/>
    <lineage>
        <taxon>Bacteria</taxon>
        <taxon>Bacillati</taxon>
        <taxon>Bacillota</taxon>
        <taxon>Bacilli</taxon>
        <taxon>Bacillales</taxon>
        <taxon>Paenibacillaceae</taxon>
        <taxon>Paenibacillus</taxon>
    </lineage>
</organism>
<accession>A0ABW4YKQ2</accession>
<evidence type="ECO:0000313" key="2">
    <source>
        <dbReference type="EMBL" id="MFD2116147.1"/>
    </source>
</evidence>
<name>A0ABW4YKQ2_9BACL</name>
<dbReference type="Proteomes" id="UP001597362">
    <property type="component" value="Unassembled WGS sequence"/>
</dbReference>
<feature type="coiled-coil region" evidence="1">
    <location>
        <begin position="62"/>
        <end position="89"/>
    </location>
</feature>
<reference evidence="3" key="1">
    <citation type="journal article" date="2019" name="Int. J. Syst. Evol. Microbiol.">
        <title>The Global Catalogue of Microorganisms (GCM) 10K type strain sequencing project: providing services to taxonomists for standard genome sequencing and annotation.</title>
        <authorList>
            <consortium name="The Broad Institute Genomics Platform"/>
            <consortium name="The Broad Institute Genome Sequencing Center for Infectious Disease"/>
            <person name="Wu L."/>
            <person name="Ma J."/>
        </authorList>
    </citation>
    <scope>NUCLEOTIDE SEQUENCE [LARGE SCALE GENOMIC DNA]</scope>
    <source>
        <strain evidence="3">GH52</strain>
    </source>
</reference>